<dbReference type="InterPro" id="IPR027815">
    <property type="entry name" value="CSC1/OSCA1-like_cyt"/>
</dbReference>
<feature type="transmembrane region" description="Helical" evidence="4">
    <location>
        <begin position="99"/>
        <end position="120"/>
    </location>
</feature>
<dbReference type="EMBL" id="HBIR01053753">
    <property type="protein sequence ID" value="CAE0590161.1"/>
    <property type="molecule type" value="Transcribed_RNA"/>
</dbReference>
<feature type="transmembrane region" description="Helical" evidence="4">
    <location>
        <begin position="140"/>
        <end position="159"/>
    </location>
</feature>
<keyword evidence="4" id="KW-1133">Transmembrane helix</keyword>
<dbReference type="GO" id="GO:0005886">
    <property type="term" value="C:plasma membrane"/>
    <property type="evidence" value="ECO:0007669"/>
    <property type="project" value="TreeGrafter"/>
</dbReference>
<feature type="transmembrane region" description="Helical" evidence="4">
    <location>
        <begin position="373"/>
        <end position="395"/>
    </location>
</feature>
<evidence type="ECO:0000313" key="6">
    <source>
        <dbReference type="EMBL" id="CAE0590161.1"/>
    </source>
</evidence>
<feature type="region of interest" description="Disordered" evidence="3">
    <location>
        <begin position="932"/>
        <end position="951"/>
    </location>
</feature>
<feature type="domain" description="EF-hand" evidence="5">
    <location>
        <begin position="961"/>
        <end position="996"/>
    </location>
</feature>
<dbReference type="InterPro" id="IPR045122">
    <property type="entry name" value="Csc1-like"/>
</dbReference>
<evidence type="ECO:0000256" key="4">
    <source>
        <dbReference type="SAM" id="Phobius"/>
    </source>
</evidence>
<keyword evidence="1" id="KW-0106">Calcium</keyword>
<feature type="region of interest" description="Disordered" evidence="3">
    <location>
        <begin position="653"/>
        <end position="672"/>
    </location>
</feature>
<organism evidence="6">
    <name type="scientific">Emiliania huxleyi</name>
    <name type="common">Coccolithophore</name>
    <name type="synonym">Pontosphaera huxleyi</name>
    <dbReference type="NCBI Taxonomy" id="2903"/>
    <lineage>
        <taxon>Eukaryota</taxon>
        <taxon>Haptista</taxon>
        <taxon>Haptophyta</taxon>
        <taxon>Prymnesiophyceae</taxon>
        <taxon>Isochrysidales</taxon>
        <taxon>Noelaerhabdaceae</taxon>
        <taxon>Emiliania</taxon>
    </lineage>
</organism>
<accession>A0A7S3X1J4</accession>
<feature type="region of interest" description="Disordered" evidence="3">
    <location>
        <begin position="771"/>
        <end position="792"/>
    </location>
</feature>
<reference evidence="6" key="1">
    <citation type="submission" date="2021-01" db="EMBL/GenBank/DDBJ databases">
        <authorList>
            <person name="Corre E."/>
            <person name="Pelletier E."/>
            <person name="Niang G."/>
            <person name="Scheremetjew M."/>
            <person name="Finn R."/>
            <person name="Kale V."/>
            <person name="Holt S."/>
            <person name="Cochrane G."/>
            <person name="Meng A."/>
            <person name="Brown T."/>
            <person name="Cohen L."/>
        </authorList>
    </citation>
    <scope>NUCLEOTIDE SEQUENCE</scope>
    <source>
        <strain evidence="6">379</strain>
    </source>
</reference>
<dbReference type="Pfam" id="PF14703">
    <property type="entry name" value="PHM7_cyt"/>
    <property type="match status" value="1"/>
</dbReference>
<dbReference type="InterPro" id="IPR018247">
    <property type="entry name" value="EF_Hand_1_Ca_BS"/>
</dbReference>
<feature type="transmembrane region" description="Helical" evidence="4">
    <location>
        <begin position="567"/>
        <end position="593"/>
    </location>
</feature>
<feature type="transmembrane region" description="Helical" evidence="4">
    <location>
        <begin position="457"/>
        <end position="477"/>
    </location>
</feature>
<evidence type="ECO:0000256" key="1">
    <source>
        <dbReference type="ARBA" id="ARBA00022837"/>
    </source>
</evidence>
<dbReference type="InterPro" id="IPR011992">
    <property type="entry name" value="EF-hand-dom_pair"/>
</dbReference>
<dbReference type="GO" id="GO:0005227">
    <property type="term" value="F:calcium-activated cation channel activity"/>
    <property type="evidence" value="ECO:0007669"/>
    <property type="project" value="InterPro"/>
</dbReference>
<name>A0A7S3X1J4_EMIHU</name>
<feature type="coiled-coil region" evidence="2">
    <location>
        <begin position="887"/>
        <end position="921"/>
    </location>
</feature>
<dbReference type="SUPFAM" id="SSF47473">
    <property type="entry name" value="EF-hand"/>
    <property type="match status" value="1"/>
</dbReference>
<dbReference type="PANTHER" id="PTHR13018:SF5">
    <property type="entry name" value="RE44586P"/>
    <property type="match status" value="1"/>
</dbReference>
<proteinExistence type="predicted"/>
<keyword evidence="2" id="KW-0175">Coiled coil</keyword>
<keyword evidence="4" id="KW-0472">Membrane</keyword>
<evidence type="ECO:0000256" key="3">
    <source>
        <dbReference type="SAM" id="MobiDB-lite"/>
    </source>
</evidence>
<feature type="transmembrane region" description="Helical" evidence="4">
    <location>
        <begin position="695"/>
        <end position="714"/>
    </location>
</feature>
<feature type="transmembrane region" description="Helical" evidence="4">
    <location>
        <begin position="614"/>
        <end position="639"/>
    </location>
</feature>
<dbReference type="AlphaFoldDB" id="A0A7S3X1J4"/>
<evidence type="ECO:0000259" key="5">
    <source>
        <dbReference type="PROSITE" id="PS50222"/>
    </source>
</evidence>
<dbReference type="GO" id="GO:0005509">
    <property type="term" value="F:calcium ion binding"/>
    <property type="evidence" value="ECO:0007669"/>
    <property type="project" value="InterPro"/>
</dbReference>
<feature type="transmembrane region" description="Helical" evidence="4">
    <location>
        <begin position="415"/>
        <end position="436"/>
    </location>
</feature>
<dbReference type="InterPro" id="IPR002048">
    <property type="entry name" value="EF_hand_dom"/>
</dbReference>
<protein>
    <recommendedName>
        <fullName evidence="5">EF-hand domain-containing protein</fullName>
    </recommendedName>
</protein>
<dbReference type="InterPro" id="IPR012677">
    <property type="entry name" value="Nucleotide-bd_a/b_plait_sf"/>
</dbReference>
<dbReference type="Gene3D" id="3.30.70.330">
    <property type="match status" value="1"/>
</dbReference>
<sequence length="1118" mass="122809">MASHAEFDLAAAVHAVVSLQRAWRNMQQRARPPDMAIAKARAAALMPHSDSGLPYQARAYAPPFGRVRGPSVNPDLAAFDRMGVNVGLYMRLLKWLGKAYAALTLAALVVAIANMTGGVLERNFLLTSHTLGNTGGDAYRWLHAVFHALLTLGLLRMVLWMQLKARNLALARTKKAATHKRNWISAADYSLYVQGIHFHAPGDEANRRAKRAVRAFFEQWGEVVAVSLPRDSGRLITRLRKRSELELAHREACAREAIDAKQAPSRTRSVMKLCAPSPAKIEAQLRAANEAVERMQKEQRPLTGAAFVTFNEQRAAHACLKDLQAGLRDESAPALSGVSSFNRLTASFARHPNNVLWENLGHSAASRRRRSMLVIFILLCQVLAATVIIMMVTNYVVNRGLDEDITFFESARNMIWTTLAIIASNVSFFIMTPLLTYAIEKQHFADVREVELVRKMVFFQCLNNTAVALSFFIPFQWGRDATTRNTFDHCAYFDHSWYVTGAPAVLNVLIADATAINLFVEGVRPFDAFIARKWSAPRAATQVQMNNLYSVTNPLYLPFRYQLLLKFIVYGLTFSTAIPAIYPLTLFYILCAWQVDKSNLLRIFRGITVTSDRLTFEAVAVYVPLGLVIHCFTSVIFALHHSVDAKHSEEISRLDSATEGPNSTSPSSPPLPLVTKHCDGFFDQFNERLQTDPSVLTQLIVGAIVGIVTCGSIVREHTLRSARVAHERRRMSTLPRMDSAAYREVFWSVAGKTSRSMHRMTGRVRSLATQLGRQASDGSGADAAPALPGRGPYAPSTIFAQSAVTRPHPPDTAISPGRGLVMAAATCHGNKGRLEIDTAALRQRVRELRKTNRAEDAEFQAEVEKIKTSHGRVSAEIEAADLRALAMEKLQAEVAEAGAQLELARRDAERVAVRMAAARAEVEAHALRVEVEATDEGSEAEGTAEHEGVEGEAEAAAFESDREEEVRRVFHAHDVHRTGTIAASQLRAAMNTLGVATDSEQAVLALSAFDANRSRLIGLADFRVLHAELCRLQSSGEKLPPFHPDLTPFRQLHLYVHRREALQLYLPPLTSAQIGGPTVDCEMSLVASAGAAGSWGEASAVAGSGAAGHDTTDEAFSV</sequence>
<dbReference type="PANTHER" id="PTHR13018">
    <property type="entry name" value="PROBABLE MEMBRANE PROTEIN DUF221-RELATED"/>
    <property type="match status" value="1"/>
</dbReference>
<dbReference type="Gene3D" id="1.10.238.10">
    <property type="entry name" value="EF-hand"/>
    <property type="match status" value="1"/>
</dbReference>
<feature type="compositionally biased region" description="Low complexity" evidence="3">
    <location>
        <begin position="775"/>
        <end position="788"/>
    </location>
</feature>
<dbReference type="PROSITE" id="PS50222">
    <property type="entry name" value="EF_HAND_2"/>
    <property type="match status" value="1"/>
</dbReference>
<gene>
    <name evidence="6" type="ORF">EHUX00137_LOCUS41896</name>
</gene>
<keyword evidence="4" id="KW-0812">Transmembrane</keyword>
<dbReference type="PROSITE" id="PS00018">
    <property type="entry name" value="EF_HAND_1"/>
    <property type="match status" value="1"/>
</dbReference>
<evidence type="ECO:0000256" key="2">
    <source>
        <dbReference type="SAM" id="Coils"/>
    </source>
</evidence>